<dbReference type="EMBL" id="JAUDFV010000133">
    <property type="protein sequence ID" value="KAL2726429.1"/>
    <property type="molecule type" value="Genomic_DNA"/>
</dbReference>
<accession>A0ABD2B0N8</accession>
<feature type="non-terminal residue" evidence="1">
    <location>
        <position position="166"/>
    </location>
</feature>
<organism evidence="1 2">
    <name type="scientific">Vespula squamosa</name>
    <name type="common">Southern yellow jacket</name>
    <name type="synonym">Wasp</name>
    <dbReference type="NCBI Taxonomy" id="30214"/>
    <lineage>
        <taxon>Eukaryota</taxon>
        <taxon>Metazoa</taxon>
        <taxon>Ecdysozoa</taxon>
        <taxon>Arthropoda</taxon>
        <taxon>Hexapoda</taxon>
        <taxon>Insecta</taxon>
        <taxon>Pterygota</taxon>
        <taxon>Neoptera</taxon>
        <taxon>Endopterygota</taxon>
        <taxon>Hymenoptera</taxon>
        <taxon>Apocrita</taxon>
        <taxon>Aculeata</taxon>
        <taxon>Vespoidea</taxon>
        <taxon>Vespidae</taxon>
        <taxon>Vespinae</taxon>
        <taxon>Vespula</taxon>
    </lineage>
</organism>
<name>A0ABD2B0N8_VESSQ</name>
<protein>
    <submittedName>
        <fullName evidence="1">Uncharacterized protein</fullName>
    </submittedName>
</protein>
<dbReference type="Proteomes" id="UP001607302">
    <property type="component" value="Unassembled WGS sequence"/>
</dbReference>
<sequence length="166" mass="18702">MEILTTDYASERGRMRKGRASCVEAWKTILLDNGQRVALAGNYYGGRLDEKGSSLPSGLSVFYEDSVEYFRRSRLSLSRKGVQTARCSEIADGSSRKELTKRKRTEGERNGLTALIEIRLLKARRRRKGFSSVGCTDKNRVCQDRVLDSGRRNTFGSSGQKFPFFG</sequence>
<evidence type="ECO:0000313" key="2">
    <source>
        <dbReference type="Proteomes" id="UP001607302"/>
    </source>
</evidence>
<evidence type="ECO:0000313" key="1">
    <source>
        <dbReference type="EMBL" id="KAL2726429.1"/>
    </source>
</evidence>
<keyword evidence="2" id="KW-1185">Reference proteome</keyword>
<comment type="caution">
    <text evidence="1">The sequence shown here is derived from an EMBL/GenBank/DDBJ whole genome shotgun (WGS) entry which is preliminary data.</text>
</comment>
<gene>
    <name evidence="1" type="ORF">V1478_006707</name>
</gene>
<dbReference type="AlphaFoldDB" id="A0ABD2B0N8"/>
<reference evidence="1 2" key="1">
    <citation type="journal article" date="2024" name="Ann. Entomol. Soc. Am.">
        <title>Genomic analyses of the southern and eastern yellowjacket wasps (Hymenoptera: Vespidae) reveal evolutionary signatures of social life.</title>
        <authorList>
            <person name="Catto M.A."/>
            <person name="Caine P.B."/>
            <person name="Orr S.E."/>
            <person name="Hunt B.G."/>
            <person name="Goodisman M.A.D."/>
        </authorList>
    </citation>
    <scope>NUCLEOTIDE SEQUENCE [LARGE SCALE GENOMIC DNA]</scope>
    <source>
        <strain evidence="1">233</strain>
        <tissue evidence="1">Head and thorax</tissue>
    </source>
</reference>
<proteinExistence type="predicted"/>